<dbReference type="GO" id="GO:0061608">
    <property type="term" value="F:nuclear import signal receptor activity"/>
    <property type="evidence" value="ECO:0007669"/>
    <property type="project" value="TreeGrafter"/>
</dbReference>
<sequence>MDGDGYNPSGFHSFHLNGALNKAVVELNKKRKLQTEQFDLPISKHKRWDHQLLAEHLRTLDESQEVEDFFIHVRKAYSEGQAFDDGSDHESGKDSNNFIGDSDSAQSVTGEAKYEAEASKIWSSDWPSTSWCNWGFNSFRHAQCSSDDGKEESTFMGGKGQAHHSHIGLHASEEPEGPIPESGAHLDSEFKYENIEQNTDDQLDDILYSNEVNPNVYVLSSGRWTVNQGTETGARKPTIDQEFEQYFSMLML</sequence>
<feature type="region of interest" description="Disordered" evidence="1">
    <location>
        <begin position="81"/>
        <end position="111"/>
    </location>
</feature>
<organism evidence="2">
    <name type="scientific">Rhizophora mucronata</name>
    <name type="common">Asiatic mangrove</name>
    <dbReference type="NCBI Taxonomy" id="61149"/>
    <lineage>
        <taxon>Eukaryota</taxon>
        <taxon>Viridiplantae</taxon>
        <taxon>Streptophyta</taxon>
        <taxon>Embryophyta</taxon>
        <taxon>Tracheophyta</taxon>
        <taxon>Spermatophyta</taxon>
        <taxon>Magnoliopsida</taxon>
        <taxon>eudicotyledons</taxon>
        <taxon>Gunneridae</taxon>
        <taxon>Pentapetalae</taxon>
        <taxon>rosids</taxon>
        <taxon>fabids</taxon>
        <taxon>Malpighiales</taxon>
        <taxon>Rhizophoraceae</taxon>
        <taxon>Rhizophora</taxon>
    </lineage>
</organism>
<feature type="compositionally biased region" description="Polar residues" evidence="1">
    <location>
        <begin position="94"/>
        <end position="109"/>
    </location>
</feature>
<dbReference type="PANTHER" id="PTHR37723:SF1">
    <property type="entry name" value="PROTEIN FAR-RED-ELONGATED HYPOCOTYL 1-LIKE"/>
    <property type="match status" value="1"/>
</dbReference>
<dbReference type="GO" id="GO:0016607">
    <property type="term" value="C:nuclear speck"/>
    <property type="evidence" value="ECO:0007669"/>
    <property type="project" value="TreeGrafter"/>
</dbReference>
<protein>
    <submittedName>
        <fullName evidence="2">Uncharacterized protein</fullName>
    </submittedName>
</protein>
<dbReference type="GO" id="GO:0009639">
    <property type="term" value="P:response to red or far red light"/>
    <property type="evidence" value="ECO:0007669"/>
    <property type="project" value="InterPro"/>
</dbReference>
<dbReference type="GO" id="GO:0051457">
    <property type="term" value="P:maintenance of protein location in nucleus"/>
    <property type="evidence" value="ECO:0007669"/>
    <property type="project" value="TreeGrafter"/>
</dbReference>
<dbReference type="PANTHER" id="PTHR37723">
    <property type="entry name" value="PROTEIN FAR-RED ELONGATED HYPOCOTYL 1"/>
    <property type="match status" value="1"/>
</dbReference>
<name>A0A2P2JDZ0_RHIMU</name>
<evidence type="ECO:0000256" key="1">
    <source>
        <dbReference type="SAM" id="MobiDB-lite"/>
    </source>
</evidence>
<evidence type="ECO:0000313" key="2">
    <source>
        <dbReference type="EMBL" id="MBW91679.1"/>
    </source>
</evidence>
<dbReference type="EMBL" id="GGEC01011196">
    <property type="protein sequence ID" value="MBW91679.1"/>
    <property type="molecule type" value="Transcribed_RNA"/>
</dbReference>
<dbReference type="AlphaFoldDB" id="A0A2P2JDZ0"/>
<dbReference type="InterPro" id="IPR037766">
    <property type="entry name" value="FHY1"/>
</dbReference>
<proteinExistence type="predicted"/>
<reference evidence="2" key="1">
    <citation type="submission" date="2018-02" db="EMBL/GenBank/DDBJ databases">
        <title>Rhizophora mucronata_Transcriptome.</title>
        <authorList>
            <person name="Meera S.P."/>
            <person name="Sreeshan A."/>
            <person name="Augustine A."/>
        </authorList>
    </citation>
    <scope>NUCLEOTIDE SEQUENCE</scope>
    <source>
        <tissue evidence="2">Leaf</tissue>
    </source>
</reference>
<dbReference type="GO" id="GO:0005737">
    <property type="term" value="C:cytoplasm"/>
    <property type="evidence" value="ECO:0007669"/>
    <property type="project" value="TreeGrafter"/>
</dbReference>
<accession>A0A2P2JDZ0</accession>